<sequence>MKFTDIFIRRPVLAVSISLLIIILGLQAISKLAVREYPKMTTTVITVTTAYPGADANLIQAFVTSKLEESIAQADNIDYMSSSSAPNASSITVKMKLNTDPAGALADVLAKVNAVRSELPSGIEDPTVASSSGGSGIMYISFRSKKLDSSQVTDYINRVVKPQFFTIEGVAEVQIFGAAEYAMRIWLDPQKMAGQNLSASQVMSALSANNIQTAAGSDNGYYVSYRNKVETTTKSVEQLGNLIVASNGDDLVRLRDIATVELNKESDNSRATANGADSVVLGINPTSSANPLTVAEKIRPLYESIKKQLPDSMESDILYDRTIAINSSINEVVKTIVEATVIVLVVILMFIGSLRAILIPVLTIPISLIGVLMMLQSLDFSINLMTLLALILAIGLVVDDAIVVLENVDRHIKEGETPFRAAIIGTREIALPVISMTISLIAVYSPMALMGGITGTLFKEFALTLAGSVFISGIVALTLSPMMTSKLLKSNAEPTWMERKVEHTLSKMNNVYNYMLDIVMQNRKSMVAFAVAIFVTLPFLFNSLSSELTPNEDKGAFIAIGSAPSNVNVDYIQNAMKPYMKTVMDTEEVSFGMSIAGAPSSNQSLNIVTLKDWKERSRKQPAIMNELNAKAKELPEVSVSAFNFPEIDTGEQGPPVAIVLKTAQDYNALANTAEKFLEGMRASGKFVYTNLDLKYDTAQMTISVDKEKAGTYGITMQQISNTLGSFLSGATITRVDIDGRAYKVISQVKRDDRLSPESFKNYYLTASNGESVPLSSLISMKLETQPTSLPRFSQLNSATIQAVPMPGTSTGDAVAWLQQHADTYLPQGYTYDFRSESRQLVQEGNALAVTFALAVVIIFLVLAIQFESIRDPLVIMISVPLAVSGSLMVLNLPSALQGFLGFIGHITGIAAITQFGQSISMTGYTLNIYSQVGLITLVGLITKHGILMCEVAKEEQLLHGKNRIDAITTAAKVRLRPILMTTAAMVAGLIPLLYATGAGAVSRFSIGIVIVAGLSIGTIFTLFVLPVVYSYVATEHKPLPEFEENETKSAH</sequence>
<dbReference type="EMBL" id="QXNG01000028">
    <property type="protein sequence ID" value="THA16582.1"/>
    <property type="molecule type" value="Genomic_DNA"/>
</dbReference>
<feature type="transmembrane region" description="Helical" evidence="8">
    <location>
        <begin position="844"/>
        <end position="866"/>
    </location>
</feature>
<evidence type="ECO:0000256" key="6">
    <source>
        <dbReference type="ARBA" id="ARBA00022989"/>
    </source>
</evidence>
<protein>
    <submittedName>
        <fullName evidence="9">Efflux RND transporter permease subunit</fullName>
    </submittedName>
</protein>
<dbReference type="PANTHER" id="PTHR32063">
    <property type="match status" value="1"/>
</dbReference>
<keyword evidence="2" id="KW-0813">Transport</keyword>
<dbReference type="PRINTS" id="PR00702">
    <property type="entry name" value="ACRIFLAVINRP"/>
</dbReference>
<evidence type="ECO:0000313" key="9">
    <source>
        <dbReference type="EMBL" id="THA16582.1"/>
    </source>
</evidence>
<organism evidence="9 10">
    <name type="scientific">Rodentibacter pneumotropicus</name>
    <dbReference type="NCBI Taxonomy" id="758"/>
    <lineage>
        <taxon>Bacteria</taxon>
        <taxon>Pseudomonadati</taxon>
        <taxon>Pseudomonadota</taxon>
        <taxon>Gammaproteobacteria</taxon>
        <taxon>Pasteurellales</taxon>
        <taxon>Pasteurellaceae</taxon>
        <taxon>Rodentibacter</taxon>
    </lineage>
</organism>
<dbReference type="FunFam" id="1.20.1640.10:FF:000001">
    <property type="entry name" value="Efflux pump membrane transporter"/>
    <property type="match status" value="1"/>
</dbReference>
<evidence type="ECO:0000256" key="2">
    <source>
        <dbReference type="ARBA" id="ARBA00022448"/>
    </source>
</evidence>
<evidence type="ECO:0000313" key="10">
    <source>
        <dbReference type="Proteomes" id="UP000310576"/>
    </source>
</evidence>
<accession>A0A4S2P646</accession>
<dbReference type="Gene3D" id="3.30.70.1440">
    <property type="entry name" value="Multidrug efflux transporter AcrB pore domain"/>
    <property type="match status" value="1"/>
</dbReference>
<reference evidence="9 10" key="1">
    <citation type="journal article" date="2019" name="Vet. Microbiol.">
        <title>Development of multi locus sequence typing (MLST) of Rodentibacter pneumotropicus.</title>
        <authorList>
            <person name="Adhikary S."/>
            <person name="Bisgaard M."/>
            <person name="Boot R."/>
            <person name="Benga L."/>
            <person name="Nicklas W."/>
            <person name="Christensen H."/>
        </authorList>
    </citation>
    <scope>NUCLEOTIDE SEQUENCE [LARGE SCALE GENOMIC DNA]</scope>
    <source>
        <strain evidence="9 10">1596_07</strain>
    </source>
</reference>
<dbReference type="Gene3D" id="1.20.1640.10">
    <property type="entry name" value="Multidrug efflux transporter AcrB transmembrane domain"/>
    <property type="match status" value="2"/>
</dbReference>
<dbReference type="Proteomes" id="UP000310576">
    <property type="component" value="Unassembled WGS sequence"/>
</dbReference>
<dbReference type="InterPro" id="IPR027463">
    <property type="entry name" value="AcrB_DN_DC_subdom"/>
</dbReference>
<dbReference type="SUPFAM" id="SSF82693">
    <property type="entry name" value="Multidrug efflux transporter AcrB pore domain, PN1, PN2, PC1 and PC2 subdomains"/>
    <property type="match status" value="3"/>
</dbReference>
<feature type="transmembrane region" description="Helical" evidence="8">
    <location>
        <begin position="429"/>
        <end position="449"/>
    </location>
</feature>
<evidence type="ECO:0000256" key="7">
    <source>
        <dbReference type="ARBA" id="ARBA00023136"/>
    </source>
</evidence>
<dbReference type="AlphaFoldDB" id="A0A4S2P646"/>
<keyword evidence="3" id="KW-1003">Cell membrane</keyword>
<feature type="transmembrane region" description="Helical" evidence="8">
    <location>
        <begin position="358"/>
        <end position="378"/>
    </location>
</feature>
<keyword evidence="5 8" id="KW-0812">Transmembrane</keyword>
<name>A0A4S2P646_9PAST</name>
<dbReference type="GO" id="GO:0042910">
    <property type="term" value="F:xenobiotic transmembrane transporter activity"/>
    <property type="evidence" value="ECO:0007669"/>
    <property type="project" value="TreeGrafter"/>
</dbReference>
<evidence type="ECO:0000256" key="1">
    <source>
        <dbReference type="ARBA" id="ARBA00004429"/>
    </source>
</evidence>
<keyword evidence="6 8" id="KW-1133">Transmembrane helix</keyword>
<dbReference type="SUPFAM" id="SSF82714">
    <property type="entry name" value="Multidrug efflux transporter AcrB TolC docking domain, DN and DC subdomains"/>
    <property type="match status" value="2"/>
</dbReference>
<proteinExistence type="predicted"/>
<dbReference type="Gene3D" id="3.30.70.1430">
    <property type="entry name" value="Multidrug efflux transporter AcrB pore domain"/>
    <property type="match status" value="2"/>
</dbReference>
<dbReference type="RefSeq" id="WP_136124597.1">
    <property type="nucleotide sequence ID" value="NZ_CAJUGY010000006.1"/>
</dbReference>
<dbReference type="Pfam" id="PF00873">
    <property type="entry name" value="ACR_tran"/>
    <property type="match status" value="2"/>
</dbReference>
<dbReference type="PANTHER" id="PTHR32063:SF28">
    <property type="entry name" value="BLR2861 PROTEIN"/>
    <property type="match status" value="1"/>
</dbReference>
<dbReference type="Gene3D" id="3.30.2090.10">
    <property type="entry name" value="Multidrug efflux transporter AcrB TolC docking domain, DN and DC subdomains"/>
    <property type="match status" value="2"/>
</dbReference>
<feature type="transmembrane region" description="Helical" evidence="8">
    <location>
        <begin position="928"/>
        <end position="952"/>
    </location>
</feature>
<evidence type="ECO:0000256" key="8">
    <source>
        <dbReference type="SAM" id="Phobius"/>
    </source>
</evidence>
<feature type="transmembrane region" description="Helical" evidence="8">
    <location>
        <begin position="973"/>
        <end position="994"/>
    </location>
</feature>
<feature type="transmembrane region" description="Helical" evidence="8">
    <location>
        <begin position="384"/>
        <end position="408"/>
    </location>
</feature>
<feature type="transmembrane region" description="Helical" evidence="8">
    <location>
        <begin position="1006"/>
        <end position="1032"/>
    </location>
</feature>
<dbReference type="InterPro" id="IPR001036">
    <property type="entry name" value="Acrflvin-R"/>
</dbReference>
<evidence type="ECO:0000256" key="5">
    <source>
        <dbReference type="ARBA" id="ARBA00022692"/>
    </source>
</evidence>
<feature type="transmembrane region" description="Helical" evidence="8">
    <location>
        <begin position="461"/>
        <end position="479"/>
    </location>
</feature>
<evidence type="ECO:0000256" key="4">
    <source>
        <dbReference type="ARBA" id="ARBA00022519"/>
    </source>
</evidence>
<dbReference type="GO" id="GO:0005886">
    <property type="term" value="C:plasma membrane"/>
    <property type="evidence" value="ECO:0007669"/>
    <property type="project" value="UniProtKB-SubCell"/>
</dbReference>
<dbReference type="SUPFAM" id="SSF82866">
    <property type="entry name" value="Multidrug efflux transporter AcrB transmembrane domain"/>
    <property type="match status" value="2"/>
</dbReference>
<keyword evidence="7 8" id="KW-0472">Membrane</keyword>
<dbReference type="Gene3D" id="3.30.70.1320">
    <property type="entry name" value="Multidrug efflux transporter AcrB pore domain like"/>
    <property type="match status" value="1"/>
</dbReference>
<feature type="transmembrane region" description="Helical" evidence="8">
    <location>
        <begin position="525"/>
        <end position="544"/>
    </location>
</feature>
<comment type="caution">
    <text evidence="9">The sequence shown here is derived from an EMBL/GenBank/DDBJ whole genome shotgun (WGS) entry which is preliminary data.</text>
</comment>
<evidence type="ECO:0000256" key="3">
    <source>
        <dbReference type="ARBA" id="ARBA00022475"/>
    </source>
</evidence>
<gene>
    <name evidence="9" type="ORF">D3M76_03270</name>
</gene>
<comment type="subcellular location">
    <subcellularLocation>
        <location evidence="1">Cell inner membrane</location>
        <topology evidence="1">Multi-pass membrane protein</topology>
    </subcellularLocation>
</comment>
<keyword evidence="4" id="KW-0997">Cell inner membrane</keyword>
<feature type="transmembrane region" description="Helical" evidence="8">
    <location>
        <begin position="332"/>
        <end position="351"/>
    </location>
</feature>